<comment type="caution">
    <text evidence="1">The sequence shown here is derived from an EMBL/GenBank/DDBJ whole genome shotgun (WGS) entry which is preliminary data.</text>
</comment>
<evidence type="ECO:0000313" key="2">
    <source>
        <dbReference type="Proteomes" id="UP000031967"/>
    </source>
</evidence>
<dbReference type="RefSeq" id="WP_041045405.1">
    <property type="nucleotide sequence ID" value="NZ_JXAK01000003.1"/>
</dbReference>
<reference evidence="1 2" key="1">
    <citation type="submission" date="2014-12" db="EMBL/GenBank/DDBJ databases">
        <title>Draft genome sequence of Paenibacillus kamchatkensis strain B-2647.</title>
        <authorList>
            <person name="Karlyshev A.V."/>
            <person name="Kudryashova E.B."/>
        </authorList>
    </citation>
    <scope>NUCLEOTIDE SEQUENCE [LARGE SCALE GENOMIC DNA]</scope>
    <source>
        <strain evidence="1 2">VKM B-2647</strain>
    </source>
</reference>
<proteinExistence type="predicted"/>
<dbReference type="Proteomes" id="UP000031967">
    <property type="component" value="Unassembled WGS sequence"/>
</dbReference>
<accession>A0ABR5AM58</accession>
<dbReference type="EMBL" id="JXAK01000003">
    <property type="protein sequence ID" value="KIL42101.1"/>
    <property type="molecule type" value="Genomic_DNA"/>
</dbReference>
<gene>
    <name evidence="1" type="ORF">SD70_02655</name>
</gene>
<name>A0ABR5AM58_9BACL</name>
<protein>
    <submittedName>
        <fullName evidence="1">Uncharacterized protein</fullName>
    </submittedName>
</protein>
<keyword evidence="2" id="KW-1185">Reference proteome</keyword>
<evidence type="ECO:0000313" key="1">
    <source>
        <dbReference type="EMBL" id="KIL42101.1"/>
    </source>
</evidence>
<sequence>MFQVAEKRCNECLFSANKIVSDERKAEVLADCALNDAHFICHKATLKGKDVCCRGFYDGYSDY</sequence>
<organism evidence="1 2">
    <name type="scientific">Gordoniibacillus kamchatkensis</name>
    <dbReference type="NCBI Taxonomy" id="1590651"/>
    <lineage>
        <taxon>Bacteria</taxon>
        <taxon>Bacillati</taxon>
        <taxon>Bacillota</taxon>
        <taxon>Bacilli</taxon>
        <taxon>Bacillales</taxon>
        <taxon>Paenibacillaceae</taxon>
        <taxon>Gordoniibacillus</taxon>
    </lineage>
</organism>